<dbReference type="GO" id="GO:0006457">
    <property type="term" value="P:protein folding"/>
    <property type="evidence" value="ECO:0007669"/>
    <property type="project" value="TreeGrafter"/>
</dbReference>
<evidence type="ECO:0000313" key="3">
    <source>
        <dbReference type="Proteomes" id="UP000664203"/>
    </source>
</evidence>
<dbReference type="Proteomes" id="UP000664203">
    <property type="component" value="Unassembled WGS sequence"/>
</dbReference>
<proteinExistence type="predicted"/>
<protein>
    <submittedName>
        <fullName evidence="2">Uncharacterized protein</fullName>
    </submittedName>
</protein>
<sequence length="204" mass="22659">MDETFTLLPIQMDPTSKSLSSPTPTLSADLTALNALHRAILSLPNQVPPPPTNINPKRSAQIQKMRDQGNTSLRTSKSSSPSAAQAQEAIKLYTYGIEMALGRPSWEQSAMVKEEAGVLFANRAQAYMVAQMWPEGASDAETSVELKRQGNGKAWWRRGRCLCEMGRWEEARRWVQSGLEVEGNEQDLSGLSKEIVVHMEKSDR</sequence>
<dbReference type="EMBL" id="CAJPDR010000473">
    <property type="protein sequence ID" value="CAF9937478.1"/>
    <property type="molecule type" value="Genomic_DNA"/>
</dbReference>
<evidence type="ECO:0000256" key="1">
    <source>
        <dbReference type="SAM" id="MobiDB-lite"/>
    </source>
</evidence>
<dbReference type="PANTHER" id="PTHR46035">
    <property type="entry name" value="TETRATRICOPEPTIDE REPEAT PROTEIN 4"/>
    <property type="match status" value="1"/>
</dbReference>
<dbReference type="SUPFAM" id="SSF48452">
    <property type="entry name" value="TPR-like"/>
    <property type="match status" value="1"/>
</dbReference>
<dbReference type="GO" id="GO:0030544">
    <property type="term" value="F:Hsp70 protein binding"/>
    <property type="evidence" value="ECO:0007669"/>
    <property type="project" value="TreeGrafter"/>
</dbReference>
<dbReference type="GO" id="GO:0005634">
    <property type="term" value="C:nucleus"/>
    <property type="evidence" value="ECO:0007669"/>
    <property type="project" value="TreeGrafter"/>
</dbReference>
<comment type="caution">
    <text evidence="2">The sequence shown here is derived from an EMBL/GenBank/DDBJ whole genome shotgun (WGS) entry which is preliminary data.</text>
</comment>
<dbReference type="InterPro" id="IPR011990">
    <property type="entry name" value="TPR-like_helical_dom_sf"/>
</dbReference>
<dbReference type="OrthoDB" id="433738at2759"/>
<accession>A0A8H3IXX2</accession>
<reference evidence="2" key="1">
    <citation type="submission" date="2021-03" db="EMBL/GenBank/DDBJ databases">
        <authorList>
            <person name="Tagirdzhanova G."/>
        </authorList>
    </citation>
    <scope>NUCLEOTIDE SEQUENCE</scope>
</reference>
<feature type="region of interest" description="Disordered" evidence="1">
    <location>
        <begin position="1"/>
        <end position="24"/>
    </location>
</feature>
<evidence type="ECO:0000313" key="2">
    <source>
        <dbReference type="EMBL" id="CAF9937478.1"/>
    </source>
</evidence>
<dbReference type="Gene3D" id="1.25.40.10">
    <property type="entry name" value="Tetratricopeptide repeat domain"/>
    <property type="match status" value="1"/>
</dbReference>
<dbReference type="AlphaFoldDB" id="A0A8H3IXX2"/>
<dbReference type="GO" id="GO:0005829">
    <property type="term" value="C:cytosol"/>
    <property type="evidence" value="ECO:0007669"/>
    <property type="project" value="TreeGrafter"/>
</dbReference>
<organism evidence="2 3">
    <name type="scientific">Alectoria fallacina</name>
    <dbReference type="NCBI Taxonomy" id="1903189"/>
    <lineage>
        <taxon>Eukaryota</taxon>
        <taxon>Fungi</taxon>
        <taxon>Dikarya</taxon>
        <taxon>Ascomycota</taxon>
        <taxon>Pezizomycotina</taxon>
        <taxon>Lecanoromycetes</taxon>
        <taxon>OSLEUM clade</taxon>
        <taxon>Lecanoromycetidae</taxon>
        <taxon>Lecanorales</taxon>
        <taxon>Lecanorineae</taxon>
        <taxon>Parmeliaceae</taxon>
        <taxon>Alectoria</taxon>
    </lineage>
</organism>
<feature type="compositionally biased region" description="Polar residues" evidence="1">
    <location>
        <begin position="54"/>
        <end position="75"/>
    </location>
</feature>
<dbReference type="PANTHER" id="PTHR46035:SF3">
    <property type="entry name" value="TRANSLOCATION PROTEIN SEC72"/>
    <property type="match status" value="1"/>
</dbReference>
<feature type="compositionally biased region" description="Low complexity" evidence="1">
    <location>
        <begin position="14"/>
        <end position="24"/>
    </location>
</feature>
<gene>
    <name evidence="2" type="ORF">ALECFALPRED_007266</name>
</gene>
<name>A0A8H3IXX2_9LECA</name>
<dbReference type="GO" id="GO:0051879">
    <property type="term" value="F:Hsp90 protein binding"/>
    <property type="evidence" value="ECO:0007669"/>
    <property type="project" value="TreeGrafter"/>
</dbReference>
<keyword evidence="3" id="KW-1185">Reference proteome</keyword>
<feature type="region of interest" description="Disordered" evidence="1">
    <location>
        <begin position="43"/>
        <end position="84"/>
    </location>
</feature>